<keyword evidence="3" id="KW-1185">Reference proteome</keyword>
<protein>
    <submittedName>
        <fullName evidence="2">Transferase hexapeptide (Six repeat-containing protein)</fullName>
    </submittedName>
</protein>
<dbReference type="AlphaFoldDB" id="A0A1G7D6Q6"/>
<dbReference type="Gene3D" id="2.160.10.10">
    <property type="entry name" value="Hexapeptide repeat proteins"/>
    <property type="match status" value="1"/>
</dbReference>
<evidence type="ECO:0000313" key="3">
    <source>
        <dbReference type="Proteomes" id="UP000198781"/>
    </source>
</evidence>
<dbReference type="OrthoDB" id="9794407at2"/>
<proteinExistence type="inferred from homology"/>
<dbReference type="Proteomes" id="UP000198781">
    <property type="component" value="Unassembled WGS sequence"/>
</dbReference>
<dbReference type="GO" id="GO:0016740">
    <property type="term" value="F:transferase activity"/>
    <property type="evidence" value="ECO:0007669"/>
    <property type="project" value="UniProtKB-KW"/>
</dbReference>
<dbReference type="InterPro" id="IPR050179">
    <property type="entry name" value="Trans_hexapeptide_repeat"/>
</dbReference>
<accession>A0A1G7D6Q6</accession>
<dbReference type="PANTHER" id="PTHR43300:SF7">
    <property type="entry name" value="UDP-N-ACETYLBACILLOSAMINE N-ACETYLTRANSFERASE"/>
    <property type="match status" value="1"/>
</dbReference>
<sequence length="219" mass="22638">MNPTKSFCLIGVGEVFQAIASDAPGHGLPEGWQLRAASSVAALSASASELIEGLDPAATTLFVAVDHNALNYARLELYGAARLRGLRMATLVHAKAIVAPDARLADNVWIGAGTLIGRAASISSDVLIHPGTRIDAGAKIGMHSWLGPGASVGTGAEIGAHSVIGADQRLRAGLHIGRHCVIDGVDAPSEHLGSGTFIAPHFARPARMIGAGYSFEKRR</sequence>
<dbReference type="RefSeq" id="WP_092745683.1">
    <property type="nucleotide sequence ID" value="NZ_FMZC01000018.1"/>
</dbReference>
<gene>
    <name evidence="2" type="ORF">SAMN05192589_11842</name>
</gene>
<dbReference type="Pfam" id="PF00132">
    <property type="entry name" value="Hexapep"/>
    <property type="match status" value="1"/>
</dbReference>
<keyword evidence="2" id="KW-0808">Transferase</keyword>
<dbReference type="SUPFAM" id="SSF51161">
    <property type="entry name" value="Trimeric LpxA-like enzymes"/>
    <property type="match status" value="1"/>
</dbReference>
<comment type="similarity">
    <text evidence="1">Belongs to the transferase hexapeptide repeat family.</text>
</comment>
<evidence type="ECO:0000256" key="1">
    <source>
        <dbReference type="ARBA" id="ARBA00007274"/>
    </source>
</evidence>
<organism evidence="2 3">
    <name type="scientific">Paracidovorax valerianellae</name>
    <dbReference type="NCBI Taxonomy" id="187868"/>
    <lineage>
        <taxon>Bacteria</taxon>
        <taxon>Pseudomonadati</taxon>
        <taxon>Pseudomonadota</taxon>
        <taxon>Betaproteobacteria</taxon>
        <taxon>Burkholderiales</taxon>
        <taxon>Comamonadaceae</taxon>
        <taxon>Paracidovorax</taxon>
    </lineage>
</organism>
<name>A0A1G7D6Q6_9BURK</name>
<dbReference type="STRING" id="187868.SAMN05192589_11842"/>
<dbReference type="InterPro" id="IPR001451">
    <property type="entry name" value="Hexapep"/>
</dbReference>
<dbReference type="EMBL" id="FMZC01000018">
    <property type="protein sequence ID" value="SDE47193.1"/>
    <property type="molecule type" value="Genomic_DNA"/>
</dbReference>
<reference evidence="2 3" key="1">
    <citation type="submission" date="2016-10" db="EMBL/GenBank/DDBJ databases">
        <authorList>
            <person name="de Groot N.N."/>
        </authorList>
    </citation>
    <scope>NUCLEOTIDE SEQUENCE [LARGE SCALE GENOMIC DNA]</scope>
    <source>
        <strain evidence="2 3">DSM 16619</strain>
    </source>
</reference>
<dbReference type="PANTHER" id="PTHR43300">
    <property type="entry name" value="ACETYLTRANSFERASE"/>
    <property type="match status" value="1"/>
</dbReference>
<dbReference type="InterPro" id="IPR011004">
    <property type="entry name" value="Trimer_LpxA-like_sf"/>
</dbReference>
<evidence type="ECO:0000313" key="2">
    <source>
        <dbReference type="EMBL" id="SDE47193.1"/>
    </source>
</evidence>